<dbReference type="STRING" id="983966.A0A0H5C9U3"/>
<dbReference type="InterPro" id="IPR021384">
    <property type="entry name" value="Mediator_Med21"/>
</dbReference>
<gene>
    <name evidence="10" type="ORF">BN1211_5774</name>
    <name evidence="11" type="ORF">CYBJADRAFT_175253</name>
</gene>
<evidence type="ECO:0000313" key="12">
    <source>
        <dbReference type="Proteomes" id="UP000038830"/>
    </source>
</evidence>
<dbReference type="Pfam" id="PF11221">
    <property type="entry name" value="Med21"/>
    <property type="match status" value="1"/>
</dbReference>
<dbReference type="GO" id="GO:0006357">
    <property type="term" value="P:regulation of transcription by RNA polymerase II"/>
    <property type="evidence" value="ECO:0007669"/>
    <property type="project" value="TreeGrafter"/>
</dbReference>
<dbReference type="Proteomes" id="UP000038830">
    <property type="component" value="Unassembled WGS sequence"/>
</dbReference>
<evidence type="ECO:0000256" key="1">
    <source>
        <dbReference type="ARBA" id="ARBA00004123"/>
    </source>
</evidence>
<evidence type="ECO:0000313" key="13">
    <source>
        <dbReference type="Proteomes" id="UP000094389"/>
    </source>
</evidence>
<accession>A0A1E4RVU8</accession>
<comment type="function">
    <text evidence="8">Component of the Mediator complex, a coactivator involved in the regulated transcription of nearly all RNA polymerase II-dependent genes. Mediator functions as a bridge to convey information from gene-specific regulatory proteins to the basal RNA polymerase II transcription machinery. Mediator is recruited to promoters by direct interactions with regulatory proteins and serves as a scaffold for the assembly of a functional preinitiation complex with RNA polymerase II and the general transcription factors.</text>
</comment>
<dbReference type="GO" id="GO:0003712">
    <property type="term" value="F:transcription coregulator activity"/>
    <property type="evidence" value="ECO:0007669"/>
    <property type="project" value="TreeGrafter"/>
</dbReference>
<accession>A0A0H5C9U3</accession>
<keyword evidence="9" id="KW-0175">Coiled coil</keyword>
<keyword evidence="6 8" id="KW-0804">Transcription</keyword>
<evidence type="ECO:0000256" key="2">
    <source>
        <dbReference type="ARBA" id="ARBA00005770"/>
    </source>
</evidence>
<organism evidence="10 12">
    <name type="scientific">Cyberlindnera jadinii (strain ATCC 18201 / CBS 1600 / BCRC 20928 / JCM 3617 / NBRC 0987 / NRRL Y-1542)</name>
    <name type="common">Torula yeast</name>
    <name type="synonym">Candida utilis</name>
    <dbReference type="NCBI Taxonomy" id="983966"/>
    <lineage>
        <taxon>Eukaryota</taxon>
        <taxon>Fungi</taxon>
        <taxon>Dikarya</taxon>
        <taxon>Ascomycota</taxon>
        <taxon>Saccharomycotina</taxon>
        <taxon>Saccharomycetes</taxon>
        <taxon>Phaffomycetales</taxon>
        <taxon>Phaffomycetaceae</taxon>
        <taxon>Cyberlindnera</taxon>
    </lineage>
</organism>
<evidence type="ECO:0000313" key="11">
    <source>
        <dbReference type="EMBL" id="ODV71321.1"/>
    </source>
</evidence>
<evidence type="ECO:0000256" key="9">
    <source>
        <dbReference type="SAM" id="Coils"/>
    </source>
</evidence>
<keyword evidence="13" id="KW-1185">Reference proteome</keyword>
<dbReference type="InterPro" id="IPR037212">
    <property type="entry name" value="Med7/Med21-like"/>
</dbReference>
<dbReference type="Gene3D" id="6.10.280.10">
    <property type="entry name" value="Mediator complex, subunit Med21"/>
    <property type="match status" value="1"/>
</dbReference>
<keyword evidence="7 8" id="KW-0539">Nucleus</keyword>
<evidence type="ECO:0000256" key="6">
    <source>
        <dbReference type="ARBA" id="ARBA00023163"/>
    </source>
</evidence>
<keyword evidence="5 8" id="KW-0010">Activator</keyword>
<evidence type="ECO:0000256" key="3">
    <source>
        <dbReference type="ARBA" id="ARBA00019691"/>
    </source>
</evidence>
<evidence type="ECO:0000313" key="10">
    <source>
        <dbReference type="EMBL" id="CEP24847.1"/>
    </source>
</evidence>
<dbReference type="PANTHER" id="PTHR13381">
    <property type="entry name" value="RNA POLYMERASE II HOLOENZYME COMPONENT SRB7"/>
    <property type="match status" value="1"/>
</dbReference>
<feature type="coiled-coil region" evidence="9">
    <location>
        <begin position="86"/>
        <end position="113"/>
    </location>
</feature>
<evidence type="ECO:0000256" key="7">
    <source>
        <dbReference type="ARBA" id="ARBA00023242"/>
    </source>
</evidence>
<reference evidence="12" key="2">
    <citation type="journal article" date="2015" name="J. Biotechnol.">
        <title>The structure of the Cyberlindnera jadinii genome and its relation to Candida utilis analyzed by the occurrence of single nucleotide polymorphisms.</title>
        <authorList>
            <person name="Rupp O."/>
            <person name="Brinkrolf K."/>
            <person name="Buerth C."/>
            <person name="Kunigo M."/>
            <person name="Schneider J."/>
            <person name="Jaenicke S."/>
            <person name="Goesmann A."/>
            <person name="Puehler A."/>
            <person name="Jaeger K.-E."/>
            <person name="Ernst J.F."/>
        </authorList>
    </citation>
    <scope>NUCLEOTIDE SEQUENCE [LARGE SCALE GENOMIC DNA]</scope>
    <source>
        <strain evidence="12">ATCC 18201 / CBS 1600 / BCRC 20928 / JCM 3617 / NBRC 0987 / NRRL Y-1542</strain>
    </source>
</reference>
<reference evidence="11 13" key="3">
    <citation type="journal article" date="2016" name="Proc. Natl. Acad. Sci. U.S.A.">
        <title>Comparative genomics of biotechnologically important yeasts.</title>
        <authorList>
            <person name="Riley R."/>
            <person name="Haridas S."/>
            <person name="Wolfe K.H."/>
            <person name="Lopes M.R."/>
            <person name="Hittinger C.T."/>
            <person name="Goeker M."/>
            <person name="Salamov A.A."/>
            <person name="Wisecaver J.H."/>
            <person name="Long T.M."/>
            <person name="Calvey C.H."/>
            <person name="Aerts A.L."/>
            <person name="Barry K.W."/>
            <person name="Choi C."/>
            <person name="Clum A."/>
            <person name="Coughlan A.Y."/>
            <person name="Deshpande S."/>
            <person name="Douglass A.P."/>
            <person name="Hanson S.J."/>
            <person name="Klenk H.-P."/>
            <person name="LaButti K.M."/>
            <person name="Lapidus A."/>
            <person name="Lindquist E.A."/>
            <person name="Lipzen A.M."/>
            <person name="Meier-Kolthoff J.P."/>
            <person name="Ohm R.A."/>
            <person name="Otillar R.P."/>
            <person name="Pangilinan J.L."/>
            <person name="Peng Y."/>
            <person name="Rokas A."/>
            <person name="Rosa C.A."/>
            <person name="Scheuner C."/>
            <person name="Sibirny A.A."/>
            <person name="Slot J.C."/>
            <person name="Stielow J.B."/>
            <person name="Sun H."/>
            <person name="Kurtzman C.P."/>
            <person name="Blackwell M."/>
            <person name="Grigoriev I.V."/>
            <person name="Jeffries T.W."/>
        </authorList>
    </citation>
    <scope>NUCLEOTIDE SEQUENCE [LARGE SCALE GENOMIC DNA]</scope>
    <source>
        <strain evidence="13">ATCC 18201 / CBS 1600 / BCRC 20928 / JCM 3617 / NBRC 0987 / NRRL Y-1542</strain>
        <strain evidence="11">NRRL Y-1542</strain>
    </source>
</reference>
<reference evidence="10" key="1">
    <citation type="submission" date="2014-12" db="EMBL/GenBank/DDBJ databases">
        <authorList>
            <person name="Jaenicke S."/>
        </authorList>
    </citation>
    <scope>NUCLEOTIDE SEQUENCE [LARGE SCALE GENOMIC DNA]</scope>
    <source>
        <strain evidence="10">CBS1600</strain>
    </source>
</reference>
<name>A0A0H5C9U3_CYBJN</name>
<evidence type="ECO:0000256" key="5">
    <source>
        <dbReference type="ARBA" id="ARBA00023159"/>
    </source>
</evidence>
<comment type="subunit">
    <text evidence="8">Component of the Mediator complex.</text>
</comment>
<dbReference type="Proteomes" id="UP000094389">
    <property type="component" value="Unassembled WGS sequence"/>
</dbReference>
<dbReference type="PANTHER" id="PTHR13381:SF0">
    <property type="entry name" value="MEDIATOR OF RNA POLYMERASE II TRANSCRIPTION SUBUNIT 21"/>
    <property type="match status" value="1"/>
</dbReference>
<protein>
    <recommendedName>
        <fullName evidence="3 8">Mediator of RNA polymerase II transcription subunit 21</fullName>
    </recommendedName>
</protein>
<dbReference type="EMBL" id="CDQK01000007">
    <property type="protein sequence ID" value="CEP24847.1"/>
    <property type="molecule type" value="Genomic_DNA"/>
</dbReference>
<dbReference type="GO" id="GO:0016592">
    <property type="term" value="C:mediator complex"/>
    <property type="evidence" value="ECO:0007669"/>
    <property type="project" value="UniProtKB-UniRule"/>
</dbReference>
<proteinExistence type="inferred from homology"/>
<comment type="subcellular location">
    <subcellularLocation>
        <location evidence="1 8">Nucleus</location>
    </subcellularLocation>
</comment>
<evidence type="ECO:0000256" key="4">
    <source>
        <dbReference type="ARBA" id="ARBA00023015"/>
    </source>
</evidence>
<dbReference type="SUPFAM" id="SSF140718">
    <property type="entry name" value="Mediator hinge subcomplex-like"/>
    <property type="match status" value="1"/>
</dbReference>
<dbReference type="OrthoDB" id="526653at2759"/>
<comment type="similarity">
    <text evidence="2 8">Belongs to the Mediator complex subunit 21 family.</text>
</comment>
<dbReference type="EMBL" id="KV453942">
    <property type="protein sequence ID" value="ODV71321.1"/>
    <property type="molecule type" value="Genomic_DNA"/>
</dbReference>
<dbReference type="OMA" id="LTTYHDH"/>
<keyword evidence="4 8" id="KW-0805">Transcription regulation</keyword>
<dbReference type="AlphaFoldDB" id="A0A0H5C9U3"/>
<sequence>MADRLTQLQICLDQLVEQFCATLHYVDTHHEFIPAEGEEAMTDPQATVATKEEFKDTIDELSTDLILKTRQIFALIDSLPGAGVSQQEQIKKVVDLQKELESVEEEKLQAVRQKDELLAWCNDLVTSFSKELIESKKMA</sequence>
<evidence type="ECO:0000256" key="8">
    <source>
        <dbReference type="RuleBase" id="RU366036"/>
    </source>
</evidence>